<keyword evidence="4" id="KW-1185">Reference proteome</keyword>
<dbReference type="SUPFAM" id="SSF48403">
    <property type="entry name" value="Ankyrin repeat"/>
    <property type="match status" value="1"/>
</dbReference>
<dbReference type="GO" id="GO:0051015">
    <property type="term" value="F:actin filament binding"/>
    <property type="evidence" value="ECO:0007669"/>
    <property type="project" value="TreeGrafter"/>
</dbReference>
<reference evidence="3" key="1">
    <citation type="submission" date="2020-06" db="EMBL/GenBank/DDBJ databases">
        <authorList>
            <consortium name="Plant Systems Biology data submission"/>
        </authorList>
    </citation>
    <scope>NUCLEOTIDE SEQUENCE</scope>
    <source>
        <strain evidence="3">D6</strain>
    </source>
</reference>
<dbReference type="PANTHER" id="PTHR24153:SF8">
    <property type="entry name" value="FORKED, ISOFORM F"/>
    <property type="match status" value="1"/>
</dbReference>
<dbReference type="EMBL" id="CAICTM010000308">
    <property type="protein sequence ID" value="CAB9507501.1"/>
    <property type="molecule type" value="Genomic_DNA"/>
</dbReference>
<evidence type="ECO:0000313" key="4">
    <source>
        <dbReference type="Proteomes" id="UP001153069"/>
    </source>
</evidence>
<name>A0A9N8DRW9_9STRA</name>
<dbReference type="OrthoDB" id="71307at2759"/>
<keyword evidence="3" id="KW-0647">Proteasome</keyword>
<dbReference type="GO" id="GO:0005737">
    <property type="term" value="C:cytoplasm"/>
    <property type="evidence" value="ECO:0007669"/>
    <property type="project" value="TreeGrafter"/>
</dbReference>
<comment type="caution">
    <text evidence="3">The sequence shown here is derived from an EMBL/GenBank/DDBJ whole genome shotgun (WGS) entry which is preliminary data.</text>
</comment>
<evidence type="ECO:0000256" key="1">
    <source>
        <dbReference type="ARBA" id="ARBA00022737"/>
    </source>
</evidence>
<dbReference type="InterPro" id="IPR052420">
    <property type="entry name" value="Espin/Espin-like"/>
</dbReference>
<protein>
    <submittedName>
        <fullName evidence="3">Proteasome regulatory particle subunit</fullName>
    </submittedName>
</protein>
<evidence type="ECO:0000256" key="2">
    <source>
        <dbReference type="ARBA" id="ARBA00023043"/>
    </source>
</evidence>
<organism evidence="3 4">
    <name type="scientific">Seminavis robusta</name>
    <dbReference type="NCBI Taxonomy" id="568900"/>
    <lineage>
        <taxon>Eukaryota</taxon>
        <taxon>Sar</taxon>
        <taxon>Stramenopiles</taxon>
        <taxon>Ochrophyta</taxon>
        <taxon>Bacillariophyta</taxon>
        <taxon>Bacillariophyceae</taxon>
        <taxon>Bacillariophycidae</taxon>
        <taxon>Naviculales</taxon>
        <taxon>Naviculaceae</taxon>
        <taxon>Seminavis</taxon>
    </lineage>
</organism>
<proteinExistence type="predicted"/>
<evidence type="ECO:0000313" key="3">
    <source>
        <dbReference type="EMBL" id="CAB9507501.1"/>
    </source>
</evidence>
<gene>
    <name evidence="3" type="ORF">SEMRO_309_G113720.1</name>
</gene>
<keyword evidence="1" id="KW-0677">Repeat</keyword>
<dbReference type="AlphaFoldDB" id="A0A9N8DRW9"/>
<sequence length="290" mass="32797">MARERPFQNCKYGELPIHIACFGSCSLQRIQKLLRLNPKSIRVPTETSWLPLHAVVASGHSFETIKFLYEEYPDAIRMRSRGGYLPFHSAVANGHSFETIKFLYEEYPDAIRVPVLSKQGGFPIHILSLSEWSKDPIIQFLVKADPAALKEKEPEKGNLPIHLALKGHTSYETIQLMTDLYENSLKIGNGEGDLPLYVALNNGHCAKTVEWLVQKTPHSCVKQLRLVLCLFPNRINNDINFSILCLLARDFPFLAENDLGRYGELGLLLHIVCRNVASESPSSQWKDALQ</sequence>
<dbReference type="GO" id="GO:0000502">
    <property type="term" value="C:proteasome complex"/>
    <property type="evidence" value="ECO:0007669"/>
    <property type="project" value="UniProtKB-KW"/>
</dbReference>
<dbReference type="InterPro" id="IPR036770">
    <property type="entry name" value="Ankyrin_rpt-contain_sf"/>
</dbReference>
<dbReference type="GO" id="GO:0051017">
    <property type="term" value="P:actin filament bundle assembly"/>
    <property type="evidence" value="ECO:0007669"/>
    <property type="project" value="TreeGrafter"/>
</dbReference>
<accession>A0A9N8DRW9</accession>
<dbReference type="Proteomes" id="UP001153069">
    <property type="component" value="Unassembled WGS sequence"/>
</dbReference>
<dbReference type="Pfam" id="PF12796">
    <property type="entry name" value="Ank_2"/>
    <property type="match status" value="1"/>
</dbReference>
<dbReference type="PANTHER" id="PTHR24153">
    <property type="entry name" value="ESPIN"/>
    <property type="match status" value="1"/>
</dbReference>
<dbReference type="Gene3D" id="1.25.40.20">
    <property type="entry name" value="Ankyrin repeat-containing domain"/>
    <property type="match status" value="1"/>
</dbReference>
<dbReference type="InterPro" id="IPR002110">
    <property type="entry name" value="Ankyrin_rpt"/>
</dbReference>
<keyword evidence="2" id="KW-0040">ANK repeat</keyword>